<dbReference type="EMBL" id="ML994617">
    <property type="protein sequence ID" value="KAF2191446.1"/>
    <property type="molecule type" value="Genomic_DNA"/>
</dbReference>
<keyword evidence="2" id="KW-1185">Reference proteome</keyword>
<evidence type="ECO:0000313" key="1">
    <source>
        <dbReference type="EMBL" id="KAF2191446.1"/>
    </source>
</evidence>
<protein>
    <submittedName>
        <fullName evidence="1">Uncharacterized protein</fullName>
    </submittedName>
</protein>
<reference evidence="1" key="1">
    <citation type="journal article" date="2020" name="Stud. Mycol.">
        <title>101 Dothideomycetes genomes: a test case for predicting lifestyles and emergence of pathogens.</title>
        <authorList>
            <person name="Haridas S."/>
            <person name="Albert R."/>
            <person name="Binder M."/>
            <person name="Bloem J."/>
            <person name="Labutti K."/>
            <person name="Salamov A."/>
            <person name="Andreopoulos B."/>
            <person name="Baker S."/>
            <person name="Barry K."/>
            <person name="Bills G."/>
            <person name="Bluhm B."/>
            <person name="Cannon C."/>
            <person name="Castanera R."/>
            <person name="Culley D."/>
            <person name="Daum C."/>
            <person name="Ezra D."/>
            <person name="Gonzalez J."/>
            <person name="Henrissat B."/>
            <person name="Kuo A."/>
            <person name="Liang C."/>
            <person name="Lipzen A."/>
            <person name="Lutzoni F."/>
            <person name="Magnuson J."/>
            <person name="Mondo S."/>
            <person name="Nolan M."/>
            <person name="Ohm R."/>
            <person name="Pangilinan J."/>
            <person name="Park H.-J."/>
            <person name="Ramirez L."/>
            <person name="Alfaro M."/>
            <person name="Sun H."/>
            <person name="Tritt A."/>
            <person name="Yoshinaga Y."/>
            <person name="Zwiers L.-H."/>
            <person name="Turgeon B."/>
            <person name="Goodwin S."/>
            <person name="Spatafora J."/>
            <person name="Crous P."/>
            <person name="Grigoriev I."/>
        </authorList>
    </citation>
    <scope>NUCLEOTIDE SEQUENCE</scope>
    <source>
        <strain evidence="1">CBS 207.26</strain>
    </source>
</reference>
<dbReference type="Proteomes" id="UP000800200">
    <property type="component" value="Unassembled WGS sequence"/>
</dbReference>
<gene>
    <name evidence="1" type="ORF">K469DRAFT_371464</name>
</gene>
<sequence>MRPLPVFLSMSLLKRYSNGRWWLSRLLSPGTSSEKLTNDRPIFIPAIALFLPSPSLLTQNFSLHLAFNLYLQHCFSLHLDSLPQIGLRRRRSSLLRNTQMPLSSLLVDIYWRYKRGTGRFVT</sequence>
<accession>A0A6A6END3</accession>
<proteinExistence type="predicted"/>
<name>A0A6A6END3_9PEZI</name>
<dbReference type="AlphaFoldDB" id="A0A6A6END3"/>
<evidence type="ECO:0000313" key="2">
    <source>
        <dbReference type="Proteomes" id="UP000800200"/>
    </source>
</evidence>
<organism evidence="1 2">
    <name type="scientific">Zopfia rhizophila CBS 207.26</name>
    <dbReference type="NCBI Taxonomy" id="1314779"/>
    <lineage>
        <taxon>Eukaryota</taxon>
        <taxon>Fungi</taxon>
        <taxon>Dikarya</taxon>
        <taxon>Ascomycota</taxon>
        <taxon>Pezizomycotina</taxon>
        <taxon>Dothideomycetes</taxon>
        <taxon>Dothideomycetes incertae sedis</taxon>
        <taxon>Zopfiaceae</taxon>
        <taxon>Zopfia</taxon>
    </lineage>
</organism>